<dbReference type="SUPFAM" id="SSF52540">
    <property type="entry name" value="P-loop containing nucleoside triphosphate hydrolases"/>
    <property type="match status" value="1"/>
</dbReference>
<feature type="domain" description="AAA ATPase AAA+ lid" evidence="4">
    <location>
        <begin position="122"/>
        <end position="165"/>
    </location>
</feature>
<keyword evidence="2" id="KW-0067">ATP-binding</keyword>
<dbReference type="GeneID" id="100370681"/>
<proteinExistence type="predicted"/>
<protein>
    <submittedName>
        <fullName evidence="6">26S protease regulatory subunit 10B-like</fullName>
    </submittedName>
</protein>
<keyword evidence="1" id="KW-0547">Nucleotide-binding</keyword>
<evidence type="ECO:0000256" key="3">
    <source>
        <dbReference type="SAM" id="Coils"/>
    </source>
</evidence>
<feature type="coiled-coil region" evidence="3">
    <location>
        <begin position="26"/>
        <end position="67"/>
    </location>
</feature>
<evidence type="ECO:0000256" key="1">
    <source>
        <dbReference type="ARBA" id="ARBA00022741"/>
    </source>
</evidence>
<keyword evidence="3" id="KW-0175">Coiled coil</keyword>
<evidence type="ECO:0000256" key="2">
    <source>
        <dbReference type="ARBA" id="ARBA00022840"/>
    </source>
</evidence>
<dbReference type="InterPro" id="IPR027417">
    <property type="entry name" value="P-loop_NTPase"/>
</dbReference>
<dbReference type="InterPro" id="IPR050221">
    <property type="entry name" value="26S_Proteasome_ATPase"/>
</dbReference>
<reference evidence="6" key="1">
    <citation type="submission" date="2025-08" db="UniProtKB">
        <authorList>
            <consortium name="RefSeq"/>
        </authorList>
    </citation>
    <scope>IDENTIFICATION</scope>
    <source>
        <tissue evidence="6">Testes</tissue>
    </source>
</reference>
<dbReference type="Proteomes" id="UP000694865">
    <property type="component" value="Unplaced"/>
</dbReference>
<gene>
    <name evidence="6" type="primary">LOC100370681</name>
</gene>
<keyword evidence="5" id="KW-1185">Reference proteome</keyword>
<evidence type="ECO:0000259" key="4">
    <source>
        <dbReference type="Pfam" id="PF17862"/>
    </source>
</evidence>
<dbReference type="RefSeq" id="XP_002740843.2">
    <property type="nucleotide sequence ID" value="XM_002740797.2"/>
</dbReference>
<evidence type="ECO:0000313" key="5">
    <source>
        <dbReference type="Proteomes" id="UP000694865"/>
    </source>
</evidence>
<evidence type="ECO:0000313" key="6">
    <source>
        <dbReference type="RefSeq" id="XP_002740843.2"/>
    </source>
</evidence>
<dbReference type="Gene3D" id="1.10.8.60">
    <property type="match status" value="1"/>
</dbReference>
<dbReference type="Pfam" id="PF17862">
    <property type="entry name" value="AAA_lid_3"/>
    <property type="match status" value="1"/>
</dbReference>
<accession>A0ABM0GZH7</accession>
<name>A0ABM0GZH7_SACKO</name>
<dbReference type="InterPro" id="IPR041569">
    <property type="entry name" value="AAA_lid_3"/>
</dbReference>
<sequence>MSSAADIHCFIINMAADPREKAIQEYRKKLLEHKELDARLKEMREQLKEFTKDYDKSENDLKALQSVGQLWNYFAAFKHEIENKVFHFSNTLNYDEKIPLPNEQARMDILKIHAGPITKHGDIDFEAVVKLSDGFNGADLRNVCTEAGMHAIRAEREYVIEEDFMKAVRKVSDNKKLESKLDYKPV</sequence>
<organism evidence="5 6">
    <name type="scientific">Saccoglossus kowalevskii</name>
    <name type="common">Acorn worm</name>
    <dbReference type="NCBI Taxonomy" id="10224"/>
    <lineage>
        <taxon>Eukaryota</taxon>
        <taxon>Metazoa</taxon>
        <taxon>Hemichordata</taxon>
        <taxon>Enteropneusta</taxon>
        <taxon>Harrimaniidae</taxon>
        <taxon>Saccoglossus</taxon>
    </lineage>
</organism>
<dbReference type="PANTHER" id="PTHR23073">
    <property type="entry name" value="26S PROTEASOME REGULATORY SUBUNIT"/>
    <property type="match status" value="1"/>
</dbReference>